<reference evidence="4" key="1">
    <citation type="submission" date="2014-11" db="EMBL/GenBank/DDBJ databases">
        <title>Draft genome sequence of Hydrogenophaga intermedia S1.</title>
        <authorList>
            <person name="Gan H.M."/>
            <person name="Chew T.H."/>
            <person name="Stolz A."/>
        </authorList>
    </citation>
    <scope>NUCLEOTIDE SEQUENCE [LARGE SCALE GENOMIC DNA]</scope>
    <source>
        <strain evidence="4">S1</strain>
    </source>
</reference>
<keyword evidence="4" id="KW-1185">Reference proteome</keyword>
<dbReference type="SUPFAM" id="SSF143120">
    <property type="entry name" value="YefM-like"/>
    <property type="match status" value="1"/>
</dbReference>
<evidence type="ECO:0000256" key="1">
    <source>
        <dbReference type="ARBA" id="ARBA00009981"/>
    </source>
</evidence>
<comment type="function">
    <text evidence="2">Antitoxin component of a type II toxin-antitoxin (TA) system.</text>
</comment>
<dbReference type="PANTHER" id="PTHR33713:SF10">
    <property type="entry name" value="ANTITOXIN YAFN"/>
    <property type="match status" value="1"/>
</dbReference>
<name>A0A1L1PXQ1_HYDIT</name>
<comment type="similarity">
    <text evidence="1 2">Belongs to the phD/YefM antitoxin family.</text>
</comment>
<dbReference type="AlphaFoldDB" id="A0A1L1PXQ1"/>
<dbReference type="InterPro" id="IPR051405">
    <property type="entry name" value="phD/YefM_antitoxin"/>
</dbReference>
<evidence type="ECO:0000313" key="4">
    <source>
        <dbReference type="Proteomes" id="UP000028878"/>
    </source>
</evidence>
<dbReference type="Pfam" id="PF02604">
    <property type="entry name" value="PhdYeFM_antitox"/>
    <property type="match status" value="1"/>
</dbReference>
<dbReference type="InterPro" id="IPR006442">
    <property type="entry name" value="Antitoxin_Phd/YefM"/>
</dbReference>
<accession>A0A1L1PXQ1</accession>
<gene>
    <name evidence="3" type="ORF">BN948_03838</name>
</gene>
<dbReference type="PANTHER" id="PTHR33713">
    <property type="entry name" value="ANTITOXIN YAFN-RELATED"/>
    <property type="match status" value="1"/>
</dbReference>
<dbReference type="RefSeq" id="WP_009515028.1">
    <property type="nucleotide sequence ID" value="NZ_CCAE010000042.1"/>
</dbReference>
<organism evidence="3 4">
    <name type="scientific">Hydrogenophaga intermedia</name>
    <dbReference type="NCBI Taxonomy" id="65786"/>
    <lineage>
        <taxon>Bacteria</taxon>
        <taxon>Pseudomonadati</taxon>
        <taxon>Pseudomonadota</taxon>
        <taxon>Betaproteobacteria</taxon>
        <taxon>Burkholderiales</taxon>
        <taxon>Comamonadaceae</taxon>
        <taxon>Hydrogenophaga</taxon>
    </lineage>
</organism>
<protein>
    <recommendedName>
        <fullName evidence="2">Antitoxin</fullName>
    </recommendedName>
</protein>
<dbReference type="EMBL" id="CCAE010000042">
    <property type="protein sequence ID" value="CDN89401.1"/>
    <property type="molecule type" value="Genomic_DNA"/>
</dbReference>
<sequence length="83" mass="9194">MNTILADQTVSMSDFKKNPAAVLRGAKHKPVAVLSHNRPAFYMLKPSLFEAIMEELIDQELQAKVAARLAEKIEAVEVDIDSV</sequence>
<evidence type="ECO:0000256" key="2">
    <source>
        <dbReference type="RuleBase" id="RU362080"/>
    </source>
</evidence>
<evidence type="ECO:0000313" key="3">
    <source>
        <dbReference type="EMBL" id="CDN89401.1"/>
    </source>
</evidence>
<dbReference type="Proteomes" id="UP000028878">
    <property type="component" value="Unassembled WGS sequence"/>
</dbReference>
<proteinExistence type="inferred from homology"/>
<dbReference type="InterPro" id="IPR036165">
    <property type="entry name" value="YefM-like_sf"/>
</dbReference>